<organism evidence="1 2">
    <name type="scientific">Canavalia gladiata</name>
    <name type="common">Sword bean</name>
    <name type="synonym">Dolichos gladiatus</name>
    <dbReference type="NCBI Taxonomy" id="3824"/>
    <lineage>
        <taxon>Eukaryota</taxon>
        <taxon>Viridiplantae</taxon>
        <taxon>Streptophyta</taxon>
        <taxon>Embryophyta</taxon>
        <taxon>Tracheophyta</taxon>
        <taxon>Spermatophyta</taxon>
        <taxon>Magnoliopsida</taxon>
        <taxon>eudicotyledons</taxon>
        <taxon>Gunneridae</taxon>
        <taxon>Pentapetalae</taxon>
        <taxon>rosids</taxon>
        <taxon>fabids</taxon>
        <taxon>Fabales</taxon>
        <taxon>Fabaceae</taxon>
        <taxon>Papilionoideae</taxon>
        <taxon>50 kb inversion clade</taxon>
        <taxon>NPAAA clade</taxon>
        <taxon>indigoferoid/millettioid clade</taxon>
        <taxon>Phaseoleae</taxon>
        <taxon>Canavalia</taxon>
    </lineage>
</organism>
<name>A0AAN9QQG6_CANGL</name>
<dbReference type="AlphaFoldDB" id="A0AAN9QQG6"/>
<gene>
    <name evidence="1" type="ORF">VNO77_20343</name>
</gene>
<evidence type="ECO:0000313" key="1">
    <source>
        <dbReference type="EMBL" id="KAK7339663.1"/>
    </source>
</evidence>
<dbReference type="Proteomes" id="UP001367508">
    <property type="component" value="Unassembled WGS sequence"/>
</dbReference>
<sequence>MIALYFALQTEPNRSLSSLVLLRIMEYFYYGEIIVAHQMACCYLRCTESKSLSRSLWLRCCHWFRCGGGVQIPDLLTFAFED</sequence>
<reference evidence="1 2" key="1">
    <citation type="submission" date="2024-01" db="EMBL/GenBank/DDBJ databases">
        <title>The genomes of 5 underutilized Papilionoideae crops provide insights into root nodulation and disease resistanc.</title>
        <authorList>
            <person name="Jiang F."/>
        </authorList>
    </citation>
    <scope>NUCLEOTIDE SEQUENCE [LARGE SCALE GENOMIC DNA]</scope>
    <source>
        <strain evidence="1">LVBAO_FW01</strain>
        <tissue evidence="1">Leaves</tissue>
    </source>
</reference>
<evidence type="ECO:0000313" key="2">
    <source>
        <dbReference type="Proteomes" id="UP001367508"/>
    </source>
</evidence>
<dbReference type="EMBL" id="JAYMYQ010000004">
    <property type="protein sequence ID" value="KAK7339663.1"/>
    <property type="molecule type" value="Genomic_DNA"/>
</dbReference>
<proteinExistence type="predicted"/>
<comment type="caution">
    <text evidence="1">The sequence shown here is derived from an EMBL/GenBank/DDBJ whole genome shotgun (WGS) entry which is preliminary data.</text>
</comment>
<protein>
    <submittedName>
        <fullName evidence="1">Uncharacterized protein</fullName>
    </submittedName>
</protein>
<accession>A0AAN9QQG6</accession>
<keyword evidence="2" id="KW-1185">Reference proteome</keyword>